<comment type="cofactor">
    <cofactor evidence="3">
        <name>Zn(2+)</name>
        <dbReference type="ChEBI" id="CHEBI:29105"/>
    </cofactor>
    <text evidence="3">Binds 1 zinc ion per subunit.</text>
</comment>
<evidence type="ECO:0000256" key="4">
    <source>
        <dbReference type="PROSITE-ProRule" id="PRU00333"/>
    </source>
</evidence>
<feature type="binding site" evidence="3 4">
    <location>
        <position position="284"/>
    </location>
    <ligand>
        <name>Zn(2+)</name>
        <dbReference type="ChEBI" id="CHEBI:29105"/>
    </ligand>
</feature>
<dbReference type="PANTHER" id="PTHR11103">
    <property type="entry name" value="SLR1189 PROTEIN"/>
    <property type="match status" value="1"/>
</dbReference>
<dbReference type="GO" id="GO:0032259">
    <property type="term" value="P:methylation"/>
    <property type="evidence" value="ECO:0007669"/>
    <property type="project" value="UniProtKB-KW"/>
</dbReference>
<organism evidence="6 9">
    <name type="scientific">Marinomonas gallaica</name>
    <dbReference type="NCBI Taxonomy" id="1806667"/>
    <lineage>
        <taxon>Bacteria</taxon>
        <taxon>Pseudomonadati</taxon>
        <taxon>Pseudomonadota</taxon>
        <taxon>Gammaproteobacteria</taxon>
        <taxon>Oceanospirillales</taxon>
        <taxon>Oceanospirillaceae</taxon>
        <taxon>Marinomonas</taxon>
    </lineage>
</organism>
<keyword evidence="3 4" id="KW-0479">Metal-binding</keyword>
<dbReference type="InterPro" id="IPR036589">
    <property type="entry name" value="HCY_dom_sf"/>
</dbReference>
<evidence type="ECO:0000256" key="3">
    <source>
        <dbReference type="PIRSR" id="PIRSR037505-2"/>
    </source>
</evidence>
<feature type="domain" description="Hcy-binding" evidence="5">
    <location>
        <begin position="1"/>
        <end position="299"/>
    </location>
</feature>
<dbReference type="GO" id="GO:0008168">
    <property type="term" value="F:methyltransferase activity"/>
    <property type="evidence" value="ECO:0007669"/>
    <property type="project" value="UniProtKB-UniRule"/>
</dbReference>
<dbReference type="GO" id="GO:0008270">
    <property type="term" value="F:zinc ion binding"/>
    <property type="evidence" value="ECO:0007669"/>
    <property type="project" value="InterPro"/>
</dbReference>
<dbReference type="EC" id="2.1.1.10" evidence="6"/>
<dbReference type="EMBL" id="FLRA01000020">
    <property type="protein sequence ID" value="SBT18459.1"/>
    <property type="molecule type" value="Genomic_DNA"/>
</dbReference>
<dbReference type="AlphaFoldDB" id="A0A1C3JTR5"/>
<dbReference type="Proteomes" id="UP000092871">
    <property type="component" value="Unassembled WGS sequence"/>
</dbReference>
<reference evidence="6 9" key="2">
    <citation type="submission" date="2016-06" db="EMBL/GenBank/DDBJ databases">
        <authorList>
            <person name="Kjaerup R.B."/>
            <person name="Dalgaard T.S."/>
            <person name="Juul-Madsen H.R."/>
        </authorList>
    </citation>
    <scope>NUCLEOTIDE SEQUENCE [LARGE SCALE GENOMIC DNA]</scope>
    <source>
        <strain evidence="6 9">CECT 5115</strain>
    </source>
</reference>
<keyword evidence="2 4" id="KW-0808">Transferase</keyword>
<dbReference type="GO" id="GO:0009086">
    <property type="term" value="P:methionine biosynthetic process"/>
    <property type="evidence" value="ECO:0007669"/>
    <property type="project" value="InterPro"/>
</dbReference>
<feature type="binding site" evidence="3 4">
    <location>
        <position position="208"/>
    </location>
    <ligand>
        <name>Zn(2+)</name>
        <dbReference type="ChEBI" id="CHEBI:29105"/>
    </ligand>
</feature>
<dbReference type="Pfam" id="PF02574">
    <property type="entry name" value="S-methyl_trans"/>
    <property type="match status" value="1"/>
</dbReference>
<evidence type="ECO:0000313" key="9">
    <source>
        <dbReference type="Proteomes" id="UP000092871"/>
    </source>
</evidence>
<keyword evidence="3 4" id="KW-0862">Zinc</keyword>
<dbReference type="PANTHER" id="PTHR11103:SF18">
    <property type="entry name" value="SLR1189 PROTEIN"/>
    <property type="match status" value="1"/>
</dbReference>
<evidence type="ECO:0000259" key="5">
    <source>
        <dbReference type="PROSITE" id="PS50970"/>
    </source>
</evidence>
<dbReference type="Proteomes" id="UP000092840">
    <property type="component" value="Unassembled WGS sequence"/>
</dbReference>
<protein>
    <submittedName>
        <fullName evidence="6">Homocysteine S-methyltransferase</fullName>
        <ecNumber evidence="6">2.1.1.10</ecNumber>
    </submittedName>
</protein>
<gene>
    <name evidence="6" type="primary">mmuM</name>
    <name evidence="6" type="ORF">MGA5115_02590</name>
    <name evidence="7" type="ORF">MGA5116_03284</name>
</gene>
<reference evidence="7 8" key="1">
    <citation type="submission" date="2016-06" db="EMBL/GenBank/DDBJ databases">
        <authorList>
            <person name="Rodrigo-Torres L."/>
            <person name="Arahal D.R."/>
        </authorList>
    </citation>
    <scope>NUCLEOTIDE SEQUENCE [LARGE SCALE GENOMIC DNA]</scope>
    <source>
        <strain evidence="7 8">CECT 5116</strain>
    </source>
</reference>
<dbReference type="RefSeq" id="WP_211564850.1">
    <property type="nucleotide sequence ID" value="NZ_FLRA01000020.1"/>
</dbReference>
<evidence type="ECO:0000256" key="1">
    <source>
        <dbReference type="ARBA" id="ARBA00022603"/>
    </source>
</evidence>
<evidence type="ECO:0000256" key="2">
    <source>
        <dbReference type="ARBA" id="ARBA00022679"/>
    </source>
</evidence>
<accession>A0A1C3JTR5</accession>
<sequence>MQSITILDGGMGRELERRGAPFKQPEWSALAMMEAPEIVKDVHKAFIEAGSRVITTNSYALVPFHIGEDVFQQRVTELVIESARVAREAANESDADVKVAGSLAPLFGSYRADLYEADRAEQIARPIIEALAPHVDLWLNETQSLLAETLQVKALVDEIDGQNKPYWVSFTLEDAEVTDQPRLRSGETVKEAVAAVTKAGVNGILFNCCQPEIIADAIQVATSVLSDSNQPVQLGAYANAFPPQPKDATANDGLDELRDDLTPDSYLKWAQRWKELGATLIGGCCGIGPDHVKVLAKHL</sequence>
<evidence type="ECO:0000313" key="7">
    <source>
        <dbReference type="EMBL" id="SBT22661.1"/>
    </source>
</evidence>
<dbReference type="PIRSF" id="PIRSF037505">
    <property type="entry name" value="Betaine_HMT"/>
    <property type="match status" value="1"/>
</dbReference>
<keyword evidence="8" id="KW-1185">Reference proteome</keyword>
<evidence type="ECO:0000313" key="6">
    <source>
        <dbReference type="EMBL" id="SBT18459.1"/>
    </source>
</evidence>
<feature type="binding site" evidence="3 4">
    <location>
        <position position="285"/>
    </location>
    <ligand>
        <name>Zn(2+)</name>
        <dbReference type="ChEBI" id="CHEBI:29105"/>
    </ligand>
</feature>
<dbReference type="InterPro" id="IPR017226">
    <property type="entry name" value="BHMT-like"/>
</dbReference>
<dbReference type="EMBL" id="FLRB01000021">
    <property type="protein sequence ID" value="SBT22661.1"/>
    <property type="molecule type" value="Genomic_DNA"/>
</dbReference>
<dbReference type="SUPFAM" id="SSF82282">
    <property type="entry name" value="Homocysteine S-methyltransferase"/>
    <property type="match status" value="1"/>
</dbReference>
<dbReference type="PROSITE" id="PS50970">
    <property type="entry name" value="HCY"/>
    <property type="match status" value="1"/>
</dbReference>
<dbReference type="Gene3D" id="3.20.20.330">
    <property type="entry name" value="Homocysteine-binding-like domain"/>
    <property type="match status" value="1"/>
</dbReference>
<name>A0A1C3JTR5_9GAMM</name>
<evidence type="ECO:0000313" key="8">
    <source>
        <dbReference type="Proteomes" id="UP000092840"/>
    </source>
</evidence>
<keyword evidence="1 4" id="KW-0489">Methyltransferase</keyword>
<proteinExistence type="predicted"/>
<dbReference type="InterPro" id="IPR003726">
    <property type="entry name" value="HCY_dom"/>
</dbReference>